<dbReference type="RefSeq" id="WP_129751861.1">
    <property type="nucleotide sequence ID" value="NZ_JUIW01000009.1"/>
</dbReference>
<dbReference type="AlphaFoldDB" id="A0A444W7J6"/>
<evidence type="ECO:0000256" key="1">
    <source>
        <dbReference type="ARBA" id="ARBA00004141"/>
    </source>
</evidence>
<comment type="subcellular location">
    <subcellularLocation>
        <location evidence="1">Membrane</location>
        <topology evidence="1">Multi-pass membrane protein</topology>
    </subcellularLocation>
</comment>
<dbReference type="Pfam" id="PF06271">
    <property type="entry name" value="RDD"/>
    <property type="match status" value="1"/>
</dbReference>
<organism evidence="7 8">
    <name type="scientific">Flavobacterium beibuense</name>
    <dbReference type="NCBI Taxonomy" id="657326"/>
    <lineage>
        <taxon>Bacteria</taxon>
        <taxon>Pseudomonadati</taxon>
        <taxon>Bacteroidota</taxon>
        <taxon>Flavobacteriia</taxon>
        <taxon>Flavobacteriales</taxon>
        <taxon>Flavobacteriaceae</taxon>
        <taxon>Flavobacterium</taxon>
    </lineage>
</organism>
<keyword evidence="8" id="KW-1185">Reference proteome</keyword>
<feature type="transmembrane region" description="Helical" evidence="5">
    <location>
        <begin position="113"/>
        <end position="134"/>
    </location>
</feature>
<gene>
    <name evidence="7" type="ORF">NU09_2776</name>
</gene>
<dbReference type="PANTHER" id="PTHR38480:SF1">
    <property type="entry name" value="SLR0254 PROTEIN"/>
    <property type="match status" value="1"/>
</dbReference>
<evidence type="ECO:0000256" key="2">
    <source>
        <dbReference type="ARBA" id="ARBA00022692"/>
    </source>
</evidence>
<proteinExistence type="predicted"/>
<feature type="transmembrane region" description="Helical" evidence="5">
    <location>
        <begin position="25"/>
        <end position="46"/>
    </location>
</feature>
<evidence type="ECO:0000313" key="8">
    <source>
        <dbReference type="Proteomes" id="UP000289775"/>
    </source>
</evidence>
<sequence>MSELSITTTQNVNINFNTASVGERILAYLIDFVIFIAYYIIMYGVLHAGDWYQGDDRAVNAAINGLISLPVLFYALTLESLLEGQTVGKKVLKIKVIKIDGYQSGFIDYVLRWIFRIIEVTPPLSFIGLVIMIVSNKTQRLGDMAAGTAVIDLKNKITIDHTILKELKDDYVPTYPLVIRLSDNDMRIIKETYETAVKSADFDVINKLEYKIGAVTGIKSVSKSPMAFIDTIIKDYNYYTQKM</sequence>
<comment type="caution">
    <text evidence="7">The sequence shown here is derived from an EMBL/GenBank/DDBJ whole genome shotgun (WGS) entry which is preliminary data.</text>
</comment>
<dbReference type="Proteomes" id="UP000289775">
    <property type="component" value="Unassembled WGS sequence"/>
</dbReference>
<feature type="transmembrane region" description="Helical" evidence="5">
    <location>
        <begin position="58"/>
        <end position="76"/>
    </location>
</feature>
<name>A0A444W7J6_9FLAO</name>
<dbReference type="InterPro" id="IPR010432">
    <property type="entry name" value="RDD"/>
</dbReference>
<keyword evidence="4 5" id="KW-0472">Membrane</keyword>
<keyword evidence="3 5" id="KW-1133">Transmembrane helix</keyword>
<reference evidence="7 8" key="1">
    <citation type="submission" date="2014-12" db="EMBL/GenBank/DDBJ databases">
        <title>Genome sequence of Flavobacterium beibuense RSKm HC5.</title>
        <authorList>
            <person name="Kim J.F."/>
            <person name="Song J.Y."/>
            <person name="Kwak M.-J."/>
            <person name="Lee S.-W."/>
        </authorList>
    </citation>
    <scope>NUCLEOTIDE SEQUENCE [LARGE SCALE GENOMIC DNA]</scope>
    <source>
        <strain evidence="7 8">RSKm HC5</strain>
    </source>
</reference>
<evidence type="ECO:0000259" key="6">
    <source>
        <dbReference type="Pfam" id="PF06271"/>
    </source>
</evidence>
<evidence type="ECO:0000256" key="5">
    <source>
        <dbReference type="SAM" id="Phobius"/>
    </source>
</evidence>
<accession>A0A444W7J6</accession>
<protein>
    <submittedName>
        <fullName evidence="7">Putative membrane protein</fullName>
    </submittedName>
</protein>
<feature type="domain" description="RDD" evidence="6">
    <location>
        <begin position="18"/>
        <end position="147"/>
    </location>
</feature>
<evidence type="ECO:0000256" key="4">
    <source>
        <dbReference type="ARBA" id="ARBA00023136"/>
    </source>
</evidence>
<dbReference type="PANTHER" id="PTHR38480">
    <property type="entry name" value="SLR0254 PROTEIN"/>
    <property type="match status" value="1"/>
</dbReference>
<dbReference type="OrthoDB" id="9814143at2"/>
<evidence type="ECO:0000256" key="3">
    <source>
        <dbReference type="ARBA" id="ARBA00022989"/>
    </source>
</evidence>
<keyword evidence="2 5" id="KW-0812">Transmembrane</keyword>
<evidence type="ECO:0000313" key="7">
    <source>
        <dbReference type="EMBL" id="RYJ41851.1"/>
    </source>
</evidence>
<dbReference type="GO" id="GO:0016020">
    <property type="term" value="C:membrane"/>
    <property type="evidence" value="ECO:0007669"/>
    <property type="project" value="UniProtKB-SubCell"/>
</dbReference>
<dbReference type="EMBL" id="JUIW01000009">
    <property type="protein sequence ID" value="RYJ41851.1"/>
    <property type="molecule type" value="Genomic_DNA"/>
</dbReference>